<dbReference type="InterPro" id="IPR036388">
    <property type="entry name" value="WH-like_DNA-bd_sf"/>
</dbReference>
<reference evidence="2" key="1">
    <citation type="journal article" date="2020" name="Nature">
        <title>Giant virus diversity and host interactions through global metagenomics.</title>
        <authorList>
            <person name="Schulz F."/>
            <person name="Roux S."/>
            <person name="Paez-Espino D."/>
            <person name="Jungbluth S."/>
            <person name="Walsh D.A."/>
            <person name="Denef V.J."/>
            <person name="McMahon K.D."/>
            <person name="Konstantinidis K.T."/>
            <person name="Eloe-Fadrosh E.A."/>
            <person name="Kyrpides N.C."/>
            <person name="Woyke T."/>
        </authorList>
    </citation>
    <scope>NUCLEOTIDE SEQUENCE</scope>
    <source>
        <strain evidence="2">GVMAG-M-3300023179-132</strain>
    </source>
</reference>
<organism evidence="2">
    <name type="scientific">viral metagenome</name>
    <dbReference type="NCBI Taxonomy" id="1070528"/>
    <lineage>
        <taxon>unclassified sequences</taxon>
        <taxon>metagenomes</taxon>
        <taxon>organismal metagenomes</taxon>
    </lineage>
</organism>
<evidence type="ECO:0000259" key="1">
    <source>
        <dbReference type="PROSITE" id="PS51688"/>
    </source>
</evidence>
<sequence length="162" mass="19053">MSIYEGSRQPDYLQNIKQFQTSQQPINSTWTYNSSSQLTPSDQNKNVYIPKNLYTENLYIKGVYNTSDSRLKHNIDTLDMTTFDPLFKLDPKQYTFISDKSNRLHYGVMAQDLEQYYPELVNTSDDNIKSVNYIELIPLLIAKMKKMQLEIDNLKDMMLKKI</sequence>
<evidence type="ECO:0000313" key="2">
    <source>
        <dbReference type="EMBL" id="QHT23798.1"/>
    </source>
</evidence>
<dbReference type="InterPro" id="IPR030392">
    <property type="entry name" value="S74_ICA"/>
</dbReference>
<proteinExistence type="predicted"/>
<dbReference type="Pfam" id="PF13884">
    <property type="entry name" value="Peptidase_S74"/>
    <property type="match status" value="1"/>
</dbReference>
<dbReference type="Gene3D" id="1.10.10.10">
    <property type="entry name" value="Winged helix-like DNA-binding domain superfamily/Winged helix DNA-binding domain"/>
    <property type="match status" value="1"/>
</dbReference>
<feature type="domain" description="Peptidase S74" evidence="1">
    <location>
        <begin position="67"/>
        <end position="158"/>
    </location>
</feature>
<protein>
    <recommendedName>
        <fullName evidence="1">Peptidase S74 domain-containing protein</fullName>
    </recommendedName>
</protein>
<name>A0A6C0E4V3_9ZZZZ</name>
<dbReference type="EMBL" id="MN739735">
    <property type="protein sequence ID" value="QHT23798.1"/>
    <property type="molecule type" value="Genomic_DNA"/>
</dbReference>
<dbReference type="AlphaFoldDB" id="A0A6C0E4V3"/>
<accession>A0A6C0E4V3</accession>
<dbReference type="PROSITE" id="PS51688">
    <property type="entry name" value="ICA"/>
    <property type="match status" value="1"/>
</dbReference>